<dbReference type="Proteomes" id="UP000451233">
    <property type="component" value="Unassembled WGS sequence"/>
</dbReference>
<name>A0A7K1Y1A8_9SPHI</name>
<accession>A0A7K1Y1A8</accession>
<organism evidence="1 2">
    <name type="scientific">Hufsiella ginkgonis</name>
    <dbReference type="NCBI Taxonomy" id="2695274"/>
    <lineage>
        <taxon>Bacteria</taxon>
        <taxon>Pseudomonadati</taxon>
        <taxon>Bacteroidota</taxon>
        <taxon>Sphingobacteriia</taxon>
        <taxon>Sphingobacteriales</taxon>
        <taxon>Sphingobacteriaceae</taxon>
        <taxon>Hufsiella</taxon>
    </lineage>
</organism>
<gene>
    <name evidence="1" type="ORF">GS398_17170</name>
</gene>
<protein>
    <submittedName>
        <fullName evidence="1">Uncharacterized protein</fullName>
    </submittedName>
</protein>
<evidence type="ECO:0000313" key="2">
    <source>
        <dbReference type="Proteomes" id="UP000451233"/>
    </source>
</evidence>
<keyword evidence="2" id="KW-1185">Reference proteome</keyword>
<comment type="caution">
    <text evidence="1">The sequence shown here is derived from an EMBL/GenBank/DDBJ whole genome shotgun (WGS) entry which is preliminary data.</text>
</comment>
<proteinExistence type="predicted"/>
<dbReference type="EMBL" id="WVHS01000004">
    <property type="protein sequence ID" value="MXV17034.1"/>
    <property type="molecule type" value="Genomic_DNA"/>
</dbReference>
<reference evidence="1 2" key="1">
    <citation type="submission" date="2019-11" db="EMBL/GenBank/DDBJ databases">
        <title>Pedobacter sp. HMF7056 Genome sequencing and assembly.</title>
        <authorList>
            <person name="Kang H."/>
            <person name="Kim H."/>
            <person name="Joh K."/>
        </authorList>
    </citation>
    <scope>NUCLEOTIDE SEQUENCE [LARGE SCALE GENOMIC DNA]</scope>
    <source>
        <strain evidence="1 2">HMF7056</strain>
    </source>
</reference>
<sequence length="87" mass="9783">MHLGNEVNSPGNEFYPSVTRSGNLYFTARLARGYGEEDIVVCESVNGKFRKPVLLDTAINTKGDEFNALWIPTRPGRLIYGPGQYFR</sequence>
<dbReference type="RefSeq" id="WP_160908044.1">
    <property type="nucleotide sequence ID" value="NZ_WVHS01000004.1"/>
</dbReference>
<dbReference type="AlphaFoldDB" id="A0A7K1Y1A8"/>
<evidence type="ECO:0000313" key="1">
    <source>
        <dbReference type="EMBL" id="MXV17034.1"/>
    </source>
</evidence>